<reference evidence="2" key="2">
    <citation type="journal article" date="2021" name="PeerJ">
        <title>Extensive microbial diversity within the chicken gut microbiome revealed by metagenomics and culture.</title>
        <authorList>
            <person name="Gilroy R."/>
            <person name="Ravi A."/>
            <person name="Getino M."/>
            <person name="Pursley I."/>
            <person name="Horton D.L."/>
            <person name="Alikhan N.F."/>
            <person name="Baker D."/>
            <person name="Gharbi K."/>
            <person name="Hall N."/>
            <person name="Watson M."/>
            <person name="Adriaenssens E.M."/>
            <person name="Foster-Nyarko E."/>
            <person name="Jarju S."/>
            <person name="Secka A."/>
            <person name="Antonio M."/>
            <person name="Oren A."/>
            <person name="Chaudhuri R.R."/>
            <person name="La Ragione R."/>
            <person name="Hildebrand F."/>
            <person name="Pallen M.J."/>
        </authorList>
    </citation>
    <scope>NUCLEOTIDE SEQUENCE</scope>
    <source>
        <strain evidence="2">CHK165-10780</strain>
    </source>
</reference>
<reference evidence="2" key="1">
    <citation type="submission" date="2020-10" db="EMBL/GenBank/DDBJ databases">
        <authorList>
            <person name="Gilroy R."/>
        </authorList>
    </citation>
    <scope>NUCLEOTIDE SEQUENCE</scope>
    <source>
        <strain evidence="2">CHK165-10780</strain>
    </source>
</reference>
<dbReference type="Pfam" id="PF12323">
    <property type="entry name" value="HTH_OrfB_IS605"/>
    <property type="match status" value="1"/>
</dbReference>
<organism evidence="2 3">
    <name type="scientific">Candidatus Faecenecus gallistercoris</name>
    <dbReference type="NCBI Taxonomy" id="2840793"/>
    <lineage>
        <taxon>Bacteria</taxon>
        <taxon>Bacillati</taxon>
        <taxon>Bacillota</taxon>
        <taxon>Bacillota incertae sedis</taxon>
        <taxon>Candidatus Faecenecus</taxon>
    </lineage>
</organism>
<comment type="caution">
    <text evidence="2">The sequence shown here is derived from an EMBL/GenBank/DDBJ whole genome shotgun (WGS) entry which is preliminary data.</text>
</comment>
<dbReference type="InterPro" id="IPR021027">
    <property type="entry name" value="Transposase_put_HTH"/>
</dbReference>
<sequence length="184" mass="22152">MYKSYQFRMYPNKQQIIMIQKTFGCTRFVYNHYLEKRKEEHLTGFDMIKELPNLYPEYPFLKEVDSCSLRCSLFDLDDAFNRYFRHQNNNPKFKGKYGSKRSYRTNYITSTYKGTKYENIKIDLKRRVITLPKLKEVKIRGYRDLEDLPGRIIHATINECSTGKYYVSVLVEVSHIVPKMIPRR</sequence>
<proteinExistence type="predicted"/>
<gene>
    <name evidence="2" type="ORF">IAC85_01355</name>
</gene>
<name>A0A9D0Z0T2_9FIRM</name>
<accession>A0A9D0Z0T2</accession>
<evidence type="ECO:0000313" key="2">
    <source>
        <dbReference type="EMBL" id="HIQ64365.1"/>
    </source>
</evidence>
<dbReference type="AlphaFoldDB" id="A0A9D0Z0T2"/>
<protein>
    <submittedName>
        <fullName evidence="2">Helix-turn-helix domain-containing protein</fullName>
    </submittedName>
</protein>
<evidence type="ECO:0000259" key="1">
    <source>
        <dbReference type="Pfam" id="PF12323"/>
    </source>
</evidence>
<dbReference type="EMBL" id="DVFU01000028">
    <property type="protein sequence ID" value="HIQ64365.1"/>
    <property type="molecule type" value="Genomic_DNA"/>
</dbReference>
<feature type="domain" description="Transposase putative helix-turn-helix" evidence="1">
    <location>
        <begin position="1"/>
        <end position="41"/>
    </location>
</feature>
<evidence type="ECO:0000313" key="3">
    <source>
        <dbReference type="Proteomes" id="UP000886725"/>
    </source>
</evidence>
<feature type="non-terminal residue" evidence="2">
    <location>
        <position position="184"/>
    </location>
</feature>
<dbReference type="Proteomes" id="UP000886725">
    <property type="component" value="Unassembled WGS sequence"/>
</dbReference>